<dbReference type="GO" id="GO:0008168">
    <property type="term" value="F:methyltransferase activity"/>
    <property type="evidence" value="ECO:0007669"/>
    <property type="project" value="UniProtKB-KW"/>
</dbReference>
<dbReference type="EMBL" id="MT141472">
    <property type="protein sequence ID" value="QJA62484.1"/>
    <property type="molecule type" value="Genomic_DNA"/>
</dbReference>
<organism evidence="1">
    <name type="scientific">viral metagenome</name>
    <dbReference type="NCBI Taxonomy" id="1070528"/>
    <lineage>
        <taxon>unclassified sequences</taxon>
        <taxon>metagenomes</taxon>
        <taxon>organismal metagenomes</taxon>
    </lineage>
</organism>
<evidence type="ECO:0000313" key="1">
    <source>
        <dbReference type="EMBL" id="QJA62484.1"/>
    </source>
</evidence>
<proteinExistence type="predicted"/>
<dbReference type="GO" id="GO:0032259">
    <property type="term" value="P:methylation"/>
    <property type="evidence" value="ECO:0007669"/>
    <property type="project" value="UniProtKB-KW"/>
</dbReference>
<reference evidence="1" key="1">
    <citation type="submission" date="2020-03" db="EMBL/GenBank/DDBJ databases">
        <title>The deep terrestrial virosphere.</title>
        <authorList>
            <person name="Holmfeldt K."/>
            <person name="Nilsson E."/>
            <person name="Simone D."/>
            <person name="Lopez-Fernandez M."/>
            <person name="Wu X."/>
            <person name="de Brujin I."/>
            <person name="Lundin D."/>
            <person name="Andersson A."/>
            <person name="Bertilsson S."/>
            <person name="Dopson M."/>
        </authorList>
    </citation>
    <scope>NUCLEOTIDE SEQUENCE</scope>
    <source>
        <strain evidence="1">MM415B00778</strain>
    </source>
</reference>
<keyword evidence="1" id="KW-0808">Transferase</keyword>
<keyword evidence="1" id="KW-0489">Methyltransferase</keyword>
<dbReference type="SUPFAM" id="SSF53335">
    <property type="entry name" value="S-adenosyl-L-methionine-dependent methyltransferases"/>
    <property type="match status" value="1"/>
</dbReference>
<sequence>MINRLPFKYLEGEKDLVGVEIGVDCGTNALNILQNLDIKRLYLIDPYDSWLGEGKKAGSEIAYAEAVEKLKDFRDKIVWILKKSEYAVDNVECDLDFIYIDGHHGYEYVKKDLELYVPKVRKGGLIAGHDFDYRDVHIAVIEYFKDKIIGYCKDKDEGSVDWFYIDSNVEEYNGN</sequence>
<dbReference type="Gene3D" id="3.40.50.150">
    <property type="entry name" value="Vaccinia Virus protein VP39"/>
    <property type="match status" value="1"/>
</dbReference>
<gene>
    <name evidence="1" type="ORF">MM415B00778_0018</name>
</gene>
<dbReference type="Pfam" id="PF13578">
    <property type="entry name" value="Methyltransf_24"/>
    <property type="match status" value="1"/>
</dbReference>
<accession>A0A6M3IYS0</accession>
<dbReference type="AlphaFoldDB" id="A0A6M3IYS0"/>
<protein>
    <submittedName>
        <fullName evidence="1">Putative methyltransferase</fullName>
    </submittedName>
</protein>
<name>A0A6M3IYS0_9ZZZZ</name>
<dbReference type="InterPro" id="IPR029063">
    <property type="entry name" value="SAM-dependent_MTases_sf"/>
</dbReference>